<evidence type="ECO:0000313" key="1">
    <source>
        <dbReference type="EMBL" id="ABG23238.1"/>
    </source>
</evidence>
<sequence>MVIMIDLMLDFFNVSMRHECPRSTQRCMRLVLAQCIRYLRCCVIYTINI</sequence>
<dbReference type="EMBL" id="DQ642029">
    <property type="protein sequence ID" value="ABG23238.1"/>
    <property type="molecule type" value="Genomic_DNA"/>
</dbReference>
<name>A2T2K0_9STRA</name>
<protein>
    <submittedName>
        <fullName evidence="1">Uncharacterized protein</fullName>
    </submittedName>
</protein>
<reference evidence="1" key="1">
    <citation type="submission" date="2006-05" db="EMBL/GenBank/DDBJ databases">
        <title>Structural characteristics of full-length genes from the downy mildew oomycete Hyaloperonospora parasitica.</title>
        <authorList>
            <person name="Casimiro S."/>
            <person name="Tenreiro R."/>
            <person name="Monteiro A.A."/>
        </authorList>
    </citation>
    <scope>NUCLEOTIDE SEQUENCE</scope>
    <source>
        <strain evidence="1">P501</strain>
    </source>
</reference>
<organism evidence="1">
    <name type="scientific">Hyaloperonospora parasitica</name>
    <dbReference type="NCBI Taxonomy" id="123356"/>
    <lineage>
        <taxon>Eukaryota</taxon>
        <taxon>Sar</taxon>
        <taxon>Stramenopiles</taxon>
        <taxon>Oomycota</taxon>
        <taxon>Peronosporomycetes</taxon>
        <taxon>Peronosporales</taxon>
        <taxon>Peronosporaceae</taxon>
        <taxon>Hyaloperonospora</taxon>
    </lineage>
</organism>
<proteinExistence type="predicted"/>
<dbReference type="AlphaFoldDB" id="A2T2K0"/>
<accession>A2T2K0</accession>